<keyword evidence="7" id="KW-1185">Reference proteome</keyword>
<keyword evidence="3" id="KW-0804">Transcription</keyword>
<dbReference type="PANTHER" id="PTHR30055:SF234">
    <property type="entry name" value="HTH-TYPE TRANSCRIPTIONAL REGULATOR BETI"/>
    <property type="match status" value="1"/>
</dbReference>
<dbReference type="GeneID" id="95599712"/>
<keyword evidence="2 4" id="KW-0238">DNA-binding</keyword>
<proteinExistence type="predicted"/>
<gene>
    <name evidence="6" type="ORF">LDH80_09695</name>
</gene>
<dbReference type="InterPro" id="IPR001647">
    <property type="entry name" value="HTH_TetR"/>
</dbReference>
<dbReference type="Proteomes" id="UP001164506">
    <property type="component" value="Chromosome"/>
</dbReference>
<dbReference type="PROSITE" id="PS50977">
    <property type="entry name" value="HTH_TETR_2"/>
    <property type="match status" value="1"/>
</dbReference>
<dbReference type="EMBL" id="CP084204">
    <property type="protein sequence ID" value="UZX20968.1"/>
    <property type="molecule type" value="Genomic_DNA"/>
</dbReference>
<dbReference type="InterPro" id="IPR009057">
    <property type="entry name" value="Homeodomain-like_sf"/>
</dbReference>
<name>A0ABY6QT49_9ACTN</name>
<evidence type="ECO:0000256" key="1">
    <source>
        <dbReference type="ARBA" id="ARBA00023015"/>
    </source>
</evidence>
<organism evidence="6 7">
    <name type="scientific">Streptomyces tanashiensis</name>
    <dbReference type="NCBI Taxonomy" id="67367"/>
    <lineage>
        <taxon>Bacteria</taxon>
        <taxon>Bacillati</taxon>
        <taxon>Actinomycetota</taxon>
        <taxon>Actinomycetes</taxon>
        <taxon>Kitasatosporales</taxon>
        <taxon>Streptomycetaceae</taxon>
        <taxon>Streptomyces</taxon>
    </lineage>
</organism>
<dbReference type="Pfam" id="PF00440">
    <property type="entry name" value="TetR_N"/>
    <property type="match status" value="1"/>
</dbReference>
<dbReference type="SUPFAM" id="SSF48498">
    <property type="entry name" value="Tetracyclin repressor-like, C-terminal domain"/>
    <property type="match status" value="1"/>
</dbReference>
<dbReference type="PANTHER" id="PTHR30055">
    <property type="entry name" value="HTH-TYPE TRANSCRIPTIONAL REGULATOR RUTR"/>
    <property type="match status" value="1"/>
</dbReference>
<evidence type="ECO:0000313" key="6">
    <source>
        <dbReference type="EMBL" id="UZX20968.1"/>
    </source>
</evidence>
<evidence type="ECO:0000259" key="5">
    <source>
        <dbReference type="PROSITE" id="PS50977"/>
    </source>
</evidence>
<keyword evidence="1" id="KW-0805">Transcription regulation</keyword>
<evidence type="ECO:0000256" key="2">
    <source>
        <dbReference type="ARBA" id="ARBA00023125"/>
    </source>
</evidence>
<dbReference type="InterPro" id="IPR036271">
    <property type="entry name" value="Tet_transcr_reg_TetR-rel_C_sf"/>
</dbReference>
<feature type="domain" description="HTH tetR-type" evidence="5">
    <location>
        <begin position="12"/>
        <end position="71"/>
    </location>
</feature>
<dbReference type="SUPFAM" id="SSF46689">
    <property type="entry name" value="Homeodomain-like"/>
    <property type="match status" value="1"/>
</dbReference>
<evidence type="ECO:0000313" key="7">
    <source>
        <dbReference type="Proteomes" id="UP001164506"/>
    </source>
</evidence>
<feature type="DNA-binding region" description="H-T-H motif" evidence="4">
    <location>
        <begin position="34"/>
        <end position="53"/>
    </location>
</feature>
<dbReference type="PRINTS" id="PR00455">
    <property type="entry name" value="HTHTETR"/>
</dbReference>
<dbReference type="Gene3D" id="1.10.357.10">
    <property type="entry name" value="Tetracycline Repressor, domain 2"/>
    <property type="match status" value="1"/>
</dbReference>
<sequence length="213" mass="23061">MARRAPRYAEAERNDRALLEAAKKVLAVDGAHTSVATIAARAGVGIASLYRRYRTKEELFQHLCALSLGQWIQAVEEGLAHDDPWEGLVHYITAAIEFSGGALGPLAGTIPVTDEMAEKFTRSEELTRSLIARAHEAGVLRPDATAVDVSLLIEQLGKSSLVEQFEVQGRTDLVDEASNARRRIIAIAVDGLRAGHGPLPGRPPGPDLLAERW</sequence>
<dbReference type="InterPro" id="IPR050109">
    <property type="entry name" value="HTH-type_TetR-like_transc_reg"/>
</dbReference>
<accession>A0ABY6QT49</accession>
<dbReference type="RefSeq" id="WP_267258527.1">
    <property type="nucleotide sequence ID" value="NZ_CP084204.1"/>
</dbReference>
<protein>
    <submittedName>
        <fullName evidence="6">TetR/AcrR family transcriptional regulator</fullName>
    </submittedName>
</protein>
<reference evidence="6" key="1">
    <citation type="submission" date="2021-09" db="EMBL/GenBank/DDBJ databases">
        <title>Complete genome sequence and metabolic characterization of Streptomyces tanashiensis DSM 731 the producer of antibacterial Kalafungin and diverse secondary metabolites.</title>
        <authorList>
            <person name="Abbasi M.N."/>
            <person name="Anwar M.N."/>
            <person name="Alam K."/>
            <person name="Shoaib M."/>
            <person name="Lin Z."/>
            <person name="Hayat M."/>
            <person name="Ali M.I."/>
            <person name="Malik H.M.T."/>
            <person name="Ahmed I."/>
            <person name="Li A."/>
            <person name="Hailong Wang H."/>
            <person name="Zhang Y."/>
        </authorList>
    </citation>
    <scope>NUCLEOTIDE SEQUENCE</scope>
    <source>
        <strain evidence="6">Kala</strain>
    </source>
</reference>
<evidence type="ECO:0000256" key="3">
    <source>
        <dbReference type="ARBA" id="ARBA00023163"/>
    </source>
</evidence>
<evidence type="ECO:0000256" key="4">
    <source>
        <dbReference type="PROSITE-ProRule" id="PRU00335"/>
    </source>
</evidence>